<dbReference type="OMA" id="NLEVVCF"/>
<dbReference type="Gene3D" id="2.60.120.10">
    <property type="entry name" value="Jelly Rolls"/>
    <property type="match status" value="2"/>
</dbReference>
<feature type="domain" description="Cupin type-1" evidence="3">
    <location>
        <begin position="106"/>
        <end position="265"/>
    </location>
</feature>
<name>A0A5E4EE27_PRUDU</name>
<proteinExistence type="predicted"/>
<evidence type="ECO:0000313" key="5">
    <source>
        <dbReference type="Proteomes" id="UP000327085"/>
    </source>
</evidence>
<accession>A0A5E4EE27</accession>
<dbReference type="Gramene" id="VVA13924">
    <property type="protein sequence ID" value="VVA13924"/>
    <property type="gene ID" value="Prudul26B023004"/>
</dbReference>
<gene>
    <name evidence="4" type="ORF">ALMOND_2B023004</name>
</gene>
<feature type="chain" id="PRO_5022946433" evidence="2">
    <location>
        <begin position="27"/>
        <end position="514"/>
    </location>
</feature>
<protein>
    <submittedName>
        <fullName evidence="4">PREDICTED: vicilin</fullName>
    </submittedName>
</protein>
<dbReference type="SMART" id="SM00835">
    <property type="entry name" value="Cupin_1"/>
    <property type="match status" value="2"/>
</dbReference>
<dbReference type="Pfam" id="PF00190">
    <property type="entry name" value="Cupin_1"/>
    <property type="match status" value="2"/>
</dbReference>
<evidence type="ECO:0000256" key="2">
    <source>
        <dbReference type="SAM" id="SignalP"/>
    </source>
</evidence>
<dbReference type="SUPFAM" id="SSF51182">
    <property type="entry name" value="RmlC-like cupins"/>
    <property type="match status" value="2"/>
</dbReference>
<dbReference type="InterPro" id="IPR011051">
    <property type="entry name" value="RmlC_Cupin_sf"/>
</dbReference>
<evidence type="ECO:0000256" key="1">
    <source>
        <dbReference type="SAM" id="MobiDB-lite"/>
    </source>
</evidence>
<feature type="signal peptide" evidence="2">
    <location>
        <begin position="1"/>
        <end position="26"/>
    </location>
</feature>
<reference evidence="5" key="1">
    <citation type="journal article" date="2020" name="Plant J.">
        <title>Transposons played a major role in the diversification between the closely related almond and peach genomes: results from the almond genome sequence.</title>
        <authorList>
            <person name="Alioto T."/>
            <person name="Alexiou K.G."/>
            <person name="Bardil A."/>
            <person name="Barteri F."/>
            <person name="Castanera R."/>
            <person name="Cruz F."/>
            <person name="Dhingra A."/>
            <person name="Duval H."/>
            <person name="Fernandez I Marti A."/>
            <person name="Frias L."/>
            <person name="Galan B."/>
            <person name="Garcia J.L."/>
            <person name="Howad W."/>
            <person name="Gomez-Garrido J."/>
            <person name="Gut M."/>
            <person name="Julca I."/>
            <person name="Morata J."/>
            <person name="Puigdomenech P."/>
            <person name="Ribeca P."/>
            <person name="Rubio Cabetas M.J."/>
            <person name="Vlasova A."/>
            <person name="Wirthensohn M."/>
            <person name="Garcia-Mas J."/>
            <person name="Gabaldon T."/>
            <person name="Casacuberta J.M."/>
            <person name="Arus P."/>
        </authorList>
    </citation>
    <scope>NUCLEOTIDE SEQUENCE [LARGE SCALE GENOMIC DNA]</scope>
    <source>
        <strain evidence="5">cv. Texas</strain>
    </source>
</reference>
<feature type="domain" description="Cupin type-1" evidence="3">
    <location>
        <begin position="312"/>
        <end position="488"/>
    </location>
</feature>
<evidence type="ECO:0000259" key="3">
    <source>
        <dbReference type="SMART" id="SM00835"/>
    </source>
</evidence>
<sequence>MALKSKLLLVALLLSVLFLSVYVASATQDPELKQCRHQCEHQQGFDSKQREQCEQGCDKYIKQKREEEKHRRKSEGGGSFYPISETGRAQEEEEEFQGRQQQDQNPYFFEDEHFETRVQTEEGRFQLLQKFTERSDLLRAIENYRIGFLVTKPHAFVAPSHFDADTVLFVFQGRPAVTIVRGEKRETHNLEHGDLFRIPAGTPVYMVNRDENEKLFIVNFMKPVSVPGEYEAFYAAGGENPESFFKAFSPQVLQAALKTEINKLERLFGQQRQGSITRASKEPIKKLSQQHGQGGSEGFLPFHGGQSSSDAFNLFSKHPSQANKFGRLFEADFNDFKQLQDLDLLVSFANITQGAMVGPYFNSRATKISFVLDGEGYFEMACPHVSSTGRQEPQPQPEQQPQPQQRRKSSPRYQKISGNLRRGAVFVAPAGHPMTAIASRNSNLQIICFEVNAHDNIRVPLVGKKNVVSQFDREAKELAFNVPAREVDRIFNNQDDEFFFEGPNEQPEHGRAYA</sequence>
<dbReference type="PANTHER" id="PTHR31189:SF13">
    <property type="entry name" value="CUPINCIN"/>
    <property type="match status" value="1"/>
</dbReference>
<keyword evidence="2" id="KW-0732">Signal</keyword>
<dbReference type="EMBL" id="CABIKO010000009">
    <property type="protein sequence ID" value="VVA13924.1"/>
    <property type="molecule type" value="Genomic_DNA"/>
</dbReference>
<dbReference type="CDD" id="cd02244">
    <property type="entry name" value="cupin_7S_vicilin-like_N"/>
    <property type="match status" value="1"/>
</dbReference>
<dbReference type="PANTHER" id="PTHR31189">
    <property type="entry name" value="OS03G0336100 PROTEIN-RELATED"/>
    <property type="match status" value="1"/>
</dbReference>
<dbReference type="Proteomes" id="UP000327085">
    <property type="component" value="Chromosome 8"/>
</dbReference>
<organism evidence="4 5">
    <name type="scientific">Prunus dulcis</name>
    <name type="common">Almond</name>
    <name type="synonym">Amygdalus dulcis</name>
    <dbReference type="NCBI Taxonomy" id="3755"/>
    <lineage>
        <taxon>Eukaryota</taxon>
        <taxon>Viridiplantae</taxon>
        <taxon>Streptophyta</taxon>
        <taxon>Embryophyta</taxon>
        <taxon>Tracheophyta</taxon>
        <taxon>Spermatophyta</taxon>
        <taxon>Magnoliopsida</taxon>
        <taxon>eudicotyledons</taxon>
        <taxon>Gunneridae</taxon>
        <taxon>Pentapetalae</taxon>
        <taxon>rosids</taxon>
        <taxon>fabids</taxon>
        <taxon>Rosales</taxon>
        <taxon>Rosaceae</taxon>
        <taxon>Amygdaloideae</taxon>
        <taxon>Amygdaleae</taxon>
        <taxon>Prunus</taxon>
    </lineage>
</organism>
<feature type="region of interest" description="Disordered" evidence="1">
    <location>
        <begin position="385"/>
        <end position="414"/>
    </location>
</feature>
<dbReference type="InterPro" id="IPR014710">
    <property type="entry name" value="RmlC-like_jellyroll"/>
</dbReference>
<dbReference type="CDD" id="cd02245">
    <property type="entry name" value="cupin_7S_vicilin-like_C"/>
    <property type="match status" value="1"/>
</dbReference>
<feature type="region of interest" description="Disordered" evidence="1">
    <location>
        <begin position="65"/>
        <end position="102"/>
    </location>
</feature>
<evidence type="ECO:0000313" key="4">
    <source>
        <dbReference type="EMBL" id="VVA13924.1"/>
    </source>
</evidence>
<dbReference type="AlphaFoldDB" id="A0A5E4EE27"/>
<dbReference type="InParanoid" id="A0A5E4EE27"/>
<dbReference type="InterPro" id="IPR006045">
    <property type="entry name" value="Cupin_1"/>
</dbReference>
<dbReference type="InterPro" id="IPR050253">
    <property type="entry name" value="Seed_Storage-Functional"/>
</dbReference>